<organism evidence="3 4">
    <name type="scientific">Canavalia gladiata</name>
    <name type="common">Sword bean</name>
    <name type="synonym">Dolichos gladiatus</name>
    <dbReference type="NCBI Taxonomy" id="3824"/>
    <lineage>
        <taxon>Eukaryota</taxon>
        <taxon>Viridiplantae</taxon>
        <taxon>Streptophyta</taxon>
        <taxon>Embryophyta</taxon>
        <taxon>Tracheophyta</taxon>
        <taxon>Spermatophyta</taxon>
        <taxon>Magnoliopsida</taxon>
        <taxon>eudicotyledons</taxon>
        <taxon>Gunneridae</taxon>
        <taxon>Pentapetalae</taxon>
        <taxon>rosids</taxon>
        <taxon>fabids</taxon>
        <taxon>Fabales</taxon>
        <taxon>Fabaceae</taxon>
        <taxon>Papilionoideae</taxon>
        <taxon>50 kb inversion clade</taxon>
        <taxon>NPAAA clade</taxon>
        <taxon>indigoferoid/millettioid clade</taxon>
        <taxon>Phaseoleae</taxon>
        <taxon>Canavalia</taxon>
    </lineage>
</organism>
<protein>
    <recommendedName>
        <fullName evidence="5">Pentatricopeptide repeat-containing protein</fullName>
    </recommendedName>
</protein>
<dbReference type="PANTHER" id="PTHR47926:SF436">
    <property type="entry name" value="PENTATRICOPEPTIDE REPEAT-CONTAINING PROTEIN ELI1, CHLOROPLASTIC-LIKE ISOFORM X2"/>
    <property type="match status" value="1"/>
</dbReference>
<dbReference type="PROSITE" id="PS51375">
    <property type="entry name" value="PPR"/>
    <property type="match status" value="2"/>
</dbReference>
<proteinExistence type="predicted"/>
<dbReference type="Proteomes" id="UP001367508">
    <property type="component" value="Unassembled WGS sequence"/>
</dbReference>
<feature type="repeat" description="PPR" evidence="2">
    <location>
        <begin position="176"/>
        <end position="210"/>
    </location>
</feature>
<dbReference type="Pfam" id="PF13041">
    <property type="entry name" value="PPR_2"/>
    <property type="match status" value="2"/>
</dbReference>
<keyword evidence="1" id="KW-0677">Repeat</keyword>
<comment type="caution">
    <text evidence="3">The sequence shown here is derived from an EMBL/GenBank/DDBJ whole genome shotgun (WGS) entry which is preliminary data.</text>
</comment>
<dbReference type="AlphaFoldDB" id="A0AAN9R9I8"/>
<dbReference type="Pfam" id="PF20431">
    <property type="entry name" value="E_motif"/>
    <property type="match status" value="1"/>
</dbReference>
<dbReference type="GO" id="GO:0003723">
    <property type="term" value="F:RNA binding"/>
    <property type="evidence" value="ECO:0007669"/>
    <property type="project" value="InterPro"/>
</dbReference>
<dbReference type="InterPro" id="IPR011990">
    <property type="entry name" value="TPR-like_helical_dom_sf"/>
</dbReference>
<dbReference type="Pfam" id="PF01535">
    <property type="entry name" value="PPR"/>
    <property type="match status" value="5"/>
</dbReference>
<accession>A0AAN9R9I8</accession>
<reference evidence="3 4" key="1">
    <citation type="submission" date="2024-01" db="EMBL/GenBank/DDBJ databases">
        <title>The genomes of 5 underutilized Papilionoideae crops provide insights into root nodulation and disease resistanc.</title>
        <authorList>
            <person name="Jiang F."/>
        </authorList>
    </citation>
    <scope>NUCLEOTIDE SEQUENCE [LARGE SCALE GENOMIC DNA]</scope>
    <source>
        <strain evidence="3">LVBAO_FW01</strain>
        <tissue evidence="3">Leaves</tissue>
    </source>
</reference>
<dbReference type="PANTHER" id="PTHR47926">
    <property type="entry name" value="PENTATRICOPEPTIDE REPEAT-CONTAINING PROTEIN"/>
    <property type="match status" value="1"/>
</dbReference>
<dbReference type="EMBL" id="JAYMYQ010000001">
    <property type="protein sequence ID" value="KAK7358728.1"/>
    <property type="molecule type" value="Genomic_DNA"/>
</dbReference>
<feature type="repeat" description="PPR" evidence="2">
    <location>
        <begin position="308"/>
        <end position="342"/>
    </location>
</feature>
<dbReference type="GO" id="GO:0009451">
    <property type="term" value="P:RNA modification"/>
    <property type="evidence" value="ECO:0007669"/>
    <property type="project" value="InterPro"/>
</dbReference>
<gene>
    <name evidence="3" type="ORF">VNO77_00666</name>
</gene>
<evidence type="ECO:0000256" key="2">
    <source>
        <dbReference type="PROSITE-ProRule" id="PRU00708"/>
    </source>
</evidence>
<sequence>MPSKTLGRMNQCRSISQVHQFHAHTITTGLLSLHTLPILNNILSTLATLLTNTSHSPNSTIAYALSLFHSIPNPTTFSYNTLIRIHTLFSSPISAIHLFSSLRRHPLPPDFHTFPFALKACAQLRSLPLALSLHSQAFKFGFLPDSFVLNSLIRVYSIHDCIIDAHKLFCQSPHRDVVSYNAMIDGFIKARNISRARELFDEMPQRDEVSWGTMIAGYSHLKFCGEAIELFNEMVSLEVKPDNIALVSVLSACAQMGELEQGRTVHDYIRRNGIRVDAFLATALVDLYAKCGCVEIARDIFESSKDKHVFTWNAMLVGFAVHGKGSILLEYFSRMVAEGVQPDGVSFLGVLVGCSHAGLVHEARKVFSEMETVYGVPREAKHHGCMADMLARAGLIEEAVEMIRGMPSGGDVFAWGGLLGGCRIHGNVEIAKKAAQQVMEIKPEDGGVYSVMANIFAHTEQWDDLVNIRRSLGANRMAKKIIARSLILDANTRALGSANHG</sequence>
<evidence type="ECO:0000313" key="4">
    <source>
        <dbReference type="Proteomes" id="UP001367508"/>
    </source>
</evidence>
<dbReference type="InterPro" id="IPR046848">
    <property type="entry name" value="E_motif"/>
</dbReference>
<dbReference type="NCBIfam" id="TIGR00756">
    <property type="entry name" value="PPR"/>
    <property type="match status" value="3"/>
</dbReference>
<dbReference type="Gene3D" id="1.25.40.10">
    <property type="entry name" value="Tetratricopeptide repeat domain"/>
    <property type="match status" value="4"/>
</dbReference>
<dbReference type="FunFam" id="1.25.40.10:FF:000348">
    <property type="entry name" value="Pentatricopeptide repeat-containing protein chloroplastic"/>
    <property type="match status" value="1"/>
</dbReference>
<name>A0AAN9R9I8_CANGL</name>
<dbReference type="FunFam" id="1.25.40.10:FF:000090">
    <property type="entry name" value="Pentatricopeptide repeat-containing protein, chloroplastic"/>
    <property type="match status" value="1"/>
</dbReference>
<evidence type="ECO:0000313" key="3">
    <source>
        <dbReference type="EMBL" id="KAK7358728.1"/>
    </source>
</evidence>
<evidence type="ECO:0008006" key="5">
    <source>
        <dbReference type="Google" id="ProtNLM"/>
    </source>
</evidence>
<dbReference type="InterPro" id="IPR046960">
    <property type="entry name" value="PPR_At4g14850-like_plant"/>
</dbReference>
<evidence type="ECO:0000256" key="1">
    <source>
        <dbReference type="ARBA" id="ARBA00022737"/>
    </source>
</evidence>
<dbReference type="InterPro" id="IPR002885">
    <property type="entry name" value="PPR_rpt"/>
</dbReference>
<keyword evidence="4" id="KW-1185">Reference proteome</keyword>